<organism evidence="1 2">
    <name type="scientific">Solanum commersonii</name>
    <name type="common">Commerson's wild potato</name>
    <name type="synonym">Commerson's nightshade</name>
    <dbReference type="NCBI Taxonomy" id="4109"/>
    <lineage>
        <taxon>Eukaryota</taxon>
        <taxon>Viridiplantae</taxon>
        <taxon>Streptophyta</taxon>
        <taxon>Embryophyta</taxon>
        <taxon>Tracheophyta</taxon>
        <taxon>Spermatophyta</taxon>
        <taxon>Magnoliopsida</taxon>
        <taxon>eudicotyledons</taxon>
        <taxon>Gunneridae</taxon>
        <taxon>Pentapetalae</taxon>
        <taxon>asterids</taxon>
        <taxon>lamiids</taxon>
        <taxon>Solanales</taxon>
        <taxon>Solanaceae</taxon>
        <taxon>Solanoideae</taxon>
        <taxon>Solaneae</taxon>
        <taxon>Solanum</taxon>
    </lineage>
</organism>
<sequence>MATESETNPPKGKVTLGTIMEATMDVSRTIRHMHERLTAIKDGLSQMDETWPK</sequence>
<comment type="caution">
    <text evidence="1">The sequence shown here is derived from an EMBL/GenBank/DDBJ whole genome shotgun (WGS) entry which is preliminary data.</text>
</comment>
<evidence type="ECO:0000313" key="1">
    <source>
        <dbReference type="EMBL" id="KAG5586413.1"/>
    </source>
</evidence>
<dbReference type="EMBL" id="JACXVP010000009">
    <property type="protein sequence ID" value="KAG5586413.1"/>
    <property type="molecule type" value="Genomic_DNA"/>
</dbReference>
<dbReference type="Proteomes" id="UP000824120">
    <property type="component" value="Chromosome 9"/>
</dbReference>
<proteinExistence type="predicted"/>
<evidence type="ECO:0000313" key="2">
    <source>
        <dbReference type="Proteomes" id="UP000824120"/>
    </source>
</evidence>
<name>A0A9J5XFF3_SOLCO</name>
<keyword evidence="2" id="KW-1185">Reference proteome</keyword>
<feature type="non-terminal residue" evidence="1">
    <location>
        <position position="53"/>
    </location>
</feature>
<protein>
    <submittedName>
        <fullName evidence="1">Uncharacterized protein</fullName>
    </submittedName>
</protein>
<gene>
    <name evidence="1" type="ORF">H5410_046847</name>
</gene>
<accession>A0A9J5XFF3</accession>
<dbReference type="AlphaFoldDB" id="A0A9J5XFF3"/>
<reference evidence="1 2" key="1">
    <citation type="submission" date="2020-09" db="EMBL/GenBank/DDBJ databases">
        <title>De no assembly of potato wild relative species, Solanum commersonii.</title>
        <authorList>
            <person name="Cho K."/>
        </authorList>
    </citation>
    <scope>NUCLEOTIDE SEQUENCE [LARGE SCALE GENOMIC DNA]</scope>
    <source>
        <strain evidence="1">LZ3.2</strain>
        <tissue evidence="1">Leaf</tissue>
    </source>
</reference>